<evidence type="ECO:0000313" key="1">
    <source>
        <dbReference type="EMBL" id="AYN65473.1"/>
    </source>
</evidence>
<accession>A0A454CA62</accession>
<evidence type="ECO:0008006" key="3">
    <source>
        <dbReference type="Google" id="ProtNLM"/>
    </source>
</evidence>
<dbReference type="RefSeq" id="WP_036439305.1">
    <property type="nucleotide sequence ID" value="NZ_CP033021.1"/>
</dbReference>
<protein>
    <recommendedName>
        <fullName evidence="3">Restriction endonuclease</fullName>
    </recommendedName>
</protein>
<reference evidence="1 2" key="1">
    <citation type="submission" date="2014-08" db="EMBL/GenBank/DDBJ databases">
        <authorList>
            <person name="Kuleshov K."/>
            <person name="Dedkov V."/>
            <person name="Markelov M."/>
            <person name="Pimkina E."/>
        </authorList>
    </citation>
    <scope>NUCLEOTIDE SEQUENCE [LARGE SCALE GENOMIC DNA]</scope>
    <source>
        <strain evidence="2">TOA</strain>
    </source>
</reference>
<sequence>MATWDNFEIEATRYLENKFGSFASFVHQGGADSTVPDIFVRLKSGKSFYIEAKHSPAQCGQFVLLPNIQTKSFIYSRKNANQKNQYAQQIIDVMNTDFESFKEAGTAGKPIVFSGDETVFSSWIINYYKGKGVKFIITNGFKIFDIDNFASTFYVTAKYRIKRSGSSSVGRGNIPAVIRWLNANFPNCSISDDGDKVFVRTSQNLHNSRFVLGNNEFMISLRDDYYEVRKLSNTFNANVIFSIELKINARSLSEETILSSMI</sequence>
<dbReference type="EMBL" id="CP033021">
    <property type="protein sequence ID" value="AYN65473.1"/>
    <property type="molecule type" value="Genomic_DNA"/>
</dbReference>
<dbReference type="Proteomes" id="UP000029712">
    <property type="component" value="Chromosome"/>
</dbReference>
<organism evidence="1 2">
    <name type="scientific">Metamycoplasma hominis</name>
    <name type="common">Mycoplasma hominis</name>
    <dbReference type="NCBI Taxonomy" id="2098"/>
    <lineage>
        <taxon>Bacteria</taxon>
        <taxon>Bacillati</taxon>
        <taxon>Mycoplasmatota</taxon>
        <taxon>Mycoplasmoidales</taxon>
        <taxon>Metamycoplasmataceae</taxon>
        <taxon>Metamycoplasma</taxon>
    </lineage>
</organism>
<dbReference type="REBASE" id="276195">
    <property type="entry name" value="Mho613ORF2085P"/>
</dbReference>
<dbReference type="OrthoDB" id="398288at2"/>
<dbReference type="CDD" id="cd21834">
    <property type="entry name" value="Hhal-like"/>
    <property type="match status" value="1"/>
</dbReference>
<evidence type="ECO:0000313" key="2">
    <source>
        <dbReference type="Proteomes" id="UP000029712"/>
    </source>
</evidence>
<dbReference type="AlphaFoldDB" id="A0A454CA62"/>
<reference evidence="1 2" key="2">
    <citation type="submission" date="2018-10" db="EMBL/GenBank/DDBJ databases">
        <title>Detection and isolation of Mycoplasma hominis as a predominant microorganism from pelvic cavity of patient with salpingitis and tubo-ovarian abscess.</title>
        <authorList>
            <person name="Guschin A.E."/>
            <person name="Khayrullina G.A."/>
            <person name="Rakovskaya I.V."/>
            <person name="Shelenkov A.A."/>
            <person name="Shagin D.A."/>
        </authorList>
    </citation>
    <scope>NUCLEOTIDE SEQUENCE [LARGE SCALE GENOMIC DNA]</scope>
    <source>
        <strain evidence="2">TOA</strain>
    </source>
</reference>
<gene>
    <name evidence="1" type="ORF">KN71_002095</name>
</gene>
<name>A0A454CA62_METHO</name>
<proteinExistence type="predicted"/>